<dbReference type="Proteomes" id="UP001465447">
    <property type="component" value="Chromosome"/>
</dbReference>
<dbReference type="EMBL" id="CP124591">
    <property type="protein sequence ID" value="WZE70892.1"/>
    <property type="molecule type" value="Genomic_DNA"/>
</dbReference>
<dbReference type="KEGG" id="mpsh:QA539_10550"/>
<dbReference type="RefSeq" id="WP_419895205.1">
    <property type="nucleotide sequence ID" value="NZ_CP124591.1"/>
</dbReference>
<organism evidence="1 2">
    <name type="scientific">Macrococcus psychrotolerans</name>
    <dbReference type="NCBI Taxonomy" id="3039389"/>
    <lineage>
        <taxon>Bacteria</taxon>
        <taxon>Bacillati</taxon>
        <taxon>Bacillota</taxon>
        <taxon>Bacilli</taxon>
        <taxon>Bacillales</taxon>
        <taxon>Staphylococcaceae</taxon>
        <taxon>Macrococcus</taxon>
    </lineage>
</organism>
<dbReference type="AlphaFoldDB" id="A0AAU6RKY7"/>
<accession>A0AAU6RKY7</accession>
<protein>
    <recommendedName>
        <fullName evidence="3">Replication protein</fullName>
    </recommendedName>
</protein>
<evidence type="ECO:0000313" key="1">
    <source>
        <dbReference type="EMBL" id="WZE70892.1"/>
    </source>
</evidence>
<evidence type="ECO:0008006" key="3">
    <source>
        <dbReference type="Google" id="ProtNLM"/>
    </source>
</evidence>
<reference evidence="1 2" key="1">
    <citation type="submission" date="2023-04" db="EMBL/GenBank/DDBJ databases">
        <title>Macrococci isolated from food, foodproducing animals, and human clinical materials.</title>
        <authorList>
            <person name="Maslanova I."/>
            <person name="Svec P."/>
            <person name="Sedlacek I."/>
            <person name="Novakova D."/>
            <person name="Keller J.E."/>
            <person name="Schwendener S."/>
            <person name="Finstrlova A."/>
            <person name="Botka T."/>
            <person name="Kovarovic V."/>
            <person name="Petras P."/>
            <person name="Perreten V."/>
            <person name="Pantucek R."/>
        </authorList>
    </citation>
    <scope>NUCLEOTIDE SEQUENCE [LARGE SCALE GENOMIC DNA]</scope>
    <source>
        <strain evidence="1 2">CCM 8659</strain>
    </source>
</reference>
<sequence>MPEPKIPKGYTILPRIILEQEIWMMSPLHFKVYTYLVNKASHVTNDKYERGVCLVTISELQDTCSYNVGYRKERPTKHQIDNVLRWLRKTYEATDENGTKAPMITSTKTTRGMFVKVHGYGFYQDPKNYENGNENDTKTAAKTTAKTTNTGHYIQEHKELRQELKDNMSDSKSNDSNIEAEFNDWWRLYNKKLGRKKSETKFKSLRNSYELDVIVKGTKEYLKTITDKQYQKHPYTFLNGEHFNDDYSDVVKIDNTELQYYDELLGDG</sequence>
<name>A0AAU6RKY7_9STAP</name>
<proteinExistence type="predicted"/>
<keyword evidence="2" id="KW-1185">Reference proteome</keyword>
<evidence type="ECO:0000313" key="2">
    <source>
        <dbReference type="Proteomes" id="UP001465447"/>
    </source>
</evidence>
<gene>
    <name evidence="1" type="ORF">QA539_10550</name>
</gene>